<dbReference type="AlphaFoldDB" id="A0A8D5FHQ7"/>
<sequence>MSNYSIHPPGDKVKKAIREFSEKVQEFPDKTRQEILHEVELKYDLSPQECEFLNNHFQKE</sequence>
<organism evidence="1 2">
    <name type="scientific">Desulfomarina profundi</name>
    <dbReference type="NCBI Taxonomy" id="2772557"/>
    <lineage>
        <taxon>Bacteria</taxon>
        <taxon>Pseudomonadati</taxon>
        <taxon>Thermodesulfobacteriota</taxon>
        <taxon>Desulfobulbia</taxon>
        <taxon>Desulfobulbales</taxon>
        <taxon>Desulfobulbaceae</taxon>
        <taxon>Desulfomarina</taxon>
    </lineage>
</organism>
<reference evidence="1" key="1">
    <citation type="submission" date="2020-09" db="EMBL/GenBank/DDBJ databases">
        <title>Desulfogranum mesoprofundum gen. nov., sp. nov., a novel mesophilic, sulfate-reducing chemolithoautotroph isolated from a deep-sea hydrothermal vent chimney in the Suiyo Seamount.</title>
        <authorList>
            <person name="Hashimoto Y."/>
            <person name="Nakagawa S."/>
        </authorList>
    </citation>
    <scope>NUCLEOTIDE SEQUENCE</scope>
    <source>
        <strain evidence="1">KT2</strain>
    </source>
</reference>
<dbReference type="Proteomes" id="UP000826725">
    <property type="component" value="Chromosome"/>
</dbReference>
<name>A0A8D5FHQ7_9BACT</name>
<accession>A0A8D5FHQ7</accession>
<dbReference type="RefSeq" id="WP_228856975.1">
    <property type="nucleotide sequence ID" value="NZ_AP024086.1"/>
</dbReference>
<protein>
    <submittedName>
        <fullName evidence="1">Uncharacterized protein</fullName>
    </submittedName>
</protein>
<proteinExistence type="predicted"/>
<keyword evidence="2" id="KW-1185">Reference proteome</keyword>
<evidence type="ECO:0000313" key="1">
    <source>
        <dbReference type="EMBL" id="BCL60895.1"/>
    </source>
</evidence>
<dbReference type="KEGG" id="dbk:DGMP_15880"/>
<gene>
    <name evidence="1" type="ORF">DGMP_15880</name>
</gene>
<evidence type="ECO:0000313" key="2">
    <source>
        <dbReference type="Proteomes" id="UP000826725"/>
    </source>
</evidence>
<dbReference type="EMBL" id="AP024086">
    <property type="protein sequence ID" value="BCL60895.1"/>
    <property type="molecule type" value="Genomic_DNA"/>
</dbReference>